<keyword evidence="3" id="KW-0804">Transcription</keyword>
<evidence type="ECO:0000313" key="5">
    <source>
        <dbReference type="EMBL" id="MCF2652942.1"/>
    </source>
</evidence>
<evidence type="ECO:0000256" key="1">
    <source>
        <dbReference type="ARBA" id="ARBA00023015"/>
    </source>
</evidence>
<evidence type="ECO:0000259" key="4">
    <source>
        <dbReference type="PROSITE" id="PS51063"/>
    </source>
</evidence>
<reference evidence="5 6" key="1">
    <citation type="submission" date="2020-12" db="EMBL/GenBank/DDBJ databases">
        <title>Whole genome sequences of gut porcine anaerobes.</title>
        <authorList>
            <person name="Kubasova T."/>
            <person name="Jahodarova E."/>
            <person name="Rychlik I."/>
        </authorList>
    </citation>
    <scope>NUCLEOTIDE SEQUENCE [LARGE SCALE GENOMIC DNA]</scope>
    <source>
        <strain evidence="5 6">An867</strain>
    </source>
</reference>
<protein>
    <submittedName>
        <fullName evidence="5">Crp/Fnr family transcriptional regulator</fullName>
    </submittedName>
</protein>
<gene>
    <name evidence="5" type="ORF">JQM67_10045</name>
</gene>
<feature type="domain" description="HTH crp-type" evidence="4">
    <location>
        <begin position="153"/>
        <end position="219"/>
    </location>
</feature>
<dbReference type="EMBL" id="JAFBIT010000003">
    <property type="protein sequence ID" value="MCF2652942.1"/>
    <property type="molecule type" value="Genomic_DNA"/>
</dbReference>
<organism evidence="5 6">
    <name type="scientific">Anaeromassilibacillus senegalensis</name>
    <dbReference type="NCBI Taxonomy" id="1673717"/>
    <lineage>
        <taxon>Bacteria</taxon>
        <taxon>Bacillati</taxon>
        <taxon>Bacillota</taxon>
        <taxon>Clostridia</taxon>
        <taxon>Eubacteriales</taxon>
        <taxon>Acutalibacteraceae</taxon>
        <taxon>Anaeromassilibacillus</taxon>
    </lineage>
</organism>
<dbReference type="SUPFAM" id="SSF46785">
    <property type="entry name" value="Winged helix' DNA-binding domain"/>
    <property type="match status" value="1"/>
</dbReference>
<dbReference type="Proteomes" id="UP001299220">
    <property type="component" value="Unassembled WGS sequence"/>
</dbReference>
<dbReference type="SMART" id="SM00419">
    <property type="entry name" value="HTH_CRP"/>
    <property type="match status" value="1"/>
</dbReference>
<proteinExistence type="predicted"/>
<dbReference type="PANTHER" id="PTHR24567">
    <property type="entry name" value="CRP FAMILY TRANSCRIPTIONAL REGULATORY PROTEIN"/>
    <property type="match status" value="1"/>
</dbReference>
<dbReference type="PROSITE" id="PS51063">
    <property type="entry name" value="HTH_CRP_2"/>
    <property type="match status" value="1"/>
</dbReference>
<dbReference type="InterPro" id="IPR014710">
    <property type="entry name" value="RmlC-like_jellyroll"/>
</dbReference>
<keyword evidence="1" id="KW-0805">Transcription regulation</keyword>
<dbReference type="Gene3D" id="2.60.120.10">
    <property type="entry name" value="Jelly Rolls"/>
    <property type="match status" value="1"/>
</dbReference>
<name>A0ABS9CP65_9FIRM</name>
<keyword evidence="6" id="KW-1185">Reference proteome</keyword>
<dbReference type="CDD" id="cd00038">
    <property type="entry name" value="CAP_ED"/>
    <property type="match status" value="1"/>
</dbReference>
<dbReference type="PRINTS" id="PR00034">
    <property type="entry name" value="HTHCRP"/>
</dbReference>
<sequence>MCIQGGVPMDFSSYFPIWNKLTPTQQQILEQNAVLRKVDKGTVIHNGTVECTGLLLVRSGQLRAYILSDEGREISLYRLFDRDICLFSASCMMNSIQFEITIEAQKDTTMWVISADTYQRIMKESAVVANFTNEIMATRFSEVMWLMEQIMWKSFDKRLAEFLLEECSLEETNILKITHETIAGHMGTAREVVTRMLRYFQNEGMVRLSRGTVEVTDKIRLEQLQND</sequence>
<dbReference type="PANTHER" id="PTHR24567:SF74">
    <property type="entry name" value="HTH-TYPE TRANSCRIPTIONAL REGULATOR ARCR"/>
    <property type="match status" value="1"/>
</dbReference>
<evidence type="ECO:0000256" key="3">
    <source>
        <dbReference type="ARBA" id="ARBA00023163"/>
    </source>
</evidence>
<evidence type="ECO:0000256" key="2">
    <source>
        <dbReference type="ARBA" id="ARBA00023125"/>
    </source>
</evidence>
<dbReference type="Pfam" id="PF13545">
    <property type="entry name" value="HTH_Crp_2"/>
    <property type="match status" value="1"/>
</dbReference>
<dbReference type="InterPro" id="IPR050397">
    <property type="entry name" value="Env_Response_Regulators"/>
</dbReference>
<keyword evidence="2" id="KW-0238">DNA-binding</keyword>
<evidence type="ECO:0000313" key="6">
    <source>
        <dbReference type="Proteomes" id="UP001299220"/>
    </source>
</evidence>
<comment type="caution">
    <text evidence="5">The sequence shown here is derived from an EMBL/GenBank/DDBJ whole genome shotgun (WGS) entry which is preliminary data.</text>
</comment>
<dbReference type="InterPro" id="IPR018490">
    <property type="entry name" value="cNMP-bd_dom_sf"/>
</dbReference>
<accession>A0ABS9CP65</accession>
<dbReference type="InterPro" id="IPR000595">
    <property type="entry name" value="cNMP-bd_dom"/>
</dbReference>
<dbReference type="InterPro" id="IPR012318">
    <property type="entry name" value="HTH_CRP"/>
</dbReference>
<dbReference type="InterPro" id="IPR036388">
    <property type="entry name" value="WH-like_DNA-bd_sf"/>
</dbReference>
<dbReference type="Pfam" id="PF00027">
    <property type="entry name" value="cNMP_binding"/>
    <property type="match status" value="1"/>
</dbReference>
<dbReference type="Gene3D" id="1.10.10.10">
    <property type="entry name" value="Winged helix-like DNA-binding domain superfamily/Winged helix DNA-binding domain"/>
    <property type="match status" value="1"/>
</dbReference>
<dbReference type="InterPro" id="IPR036390">
    <property type="entry name" value="WH_DNA-bd_sf"/>
</dbReference>
<dbReference type="SUPFAM" id="SSF51206">
    <property type="entry name" value="cAMP-binding domain-like"/>
    <property type="match status" value="1"/>
</dbReference>